<dbReference type="SFLD" id="SFLDG00002">
    <property type="entry name" value="C1.7:_P-type_atpase_like"/>
    <property type="match status" value="1"/>
</dbReference>
<keyword evidence="12 15" id="KW-1133">Transmembrane helix</keyword>
<evidence type="ECO:0000256" key="15">
    <source>
        <dbReference type="RuleBase" id="RU362081"/>
    </source>
</evidence>
<evidence type="ECO:0000256" key="4">
    <source>
        <dbReference type="ARBA" id="ARBA00022475"/>
    </source>
</evidence>
<keyword evidence="14 15" id="KW-0472">Membrane</keyword>
<dbReference type="SUPFAM" id="SSF55008">
    <property type="entry name" value="HMA, heavy metal-associated domain"/>
    <property type="match status" value="1"/>
</dbReference>
<dbReference type="PANTHER" id="PTHR43520:SF5">
    <property type="entry name" value="CATION-TRANSPORTING P-TYPE ATPASE-RELATED"/>
    <property type="match status" value="1"/>
</dbReference>
<dbReference type="CDD" id="cd00371">
    <property type="entry name" value="HMA"/>
    <property type="match status" value="1"/>
</dbReference>
<dbReference type="SFLD" id="SFLDF00027">
    <property type="entry name" value="p-type_atpase"/>
    <property type="match status" value="1"/>
</dbReference>
<dbReference type="Gene3D" id="3.30.70.100">
    <property type="match status" value="1"/>
</dbReference>
<dbReference type="InterPro" id="IPR036163">
    <property type="entry name" value="HMA_dom_sf"/>
</dbReference>
<dbReference type="RefSeq" id="WP_175507845.1">
    <property type="nucleotide sequence ID" value="NZ_FPBP01000006.1"/>
</dbReference>
<dbReference type="Pfam" id="PF00403">
    <property type="entry name" value="HMA"/>
    <property type="match status" value="1"/>
</dbReference>
<keyword evidence="8 15" id="KW-0547">Nucleotide-binding</keyword>
<dbReference type="Gene3D" id="3.40.1110.10">
    <property type="entry name" value="Calcium-transporting ATPase, cytoplasmic domain N"/>
    <property type="match status" value="1"/>
</dbReference>
<evidence type="ECO:0000256" key="8">
    <source>
        <dbReference type="ARBA" id="ARBA00022741"/>
    </source>
</evidence>
<reference evidence="18" key="1">
    <citation type="submission" date="2016-10" db="EMBL/GenBank/DDBJ databases">
        <authorList>
            <person name="Varghese N."/>
            <person name="Submissions S."/>
        </authorList>
    </citation>
    <scope>NUCLEOTIDE SEQUENCE [LARGE SCALE GENOMIC DNA]</scope>
    <source>
        <strain evidence="18">CGMCC 1.6981</strain>
    </source>
</reference>
<keyword evidence="9 15" id="KW-0067">ATP-binding</keyword>
<dbReference type="PROSITE" id="PS00154">
    <property type="entry name" value="ATPASE_E1_E2"/>
    <property type="match status" value="1"/>
</dbReference>
<dbReference type="SFLD" id="SFLDS00003">
    <property type="entry name" value="Haloacid_Dehalogenase"/>
    <property type="match status" value="1"/>
</dbReference>
<dbReference type="InterPro" id="IPR023214">
    <property type="entry name" value="HAD_sf"/>
</dbReference>
<evidence type="ECO:0000259" key="16">
    <source>
        <dbReference type="PROSITE" id="PS50846"/>
    </source>
</evidence>
<evidence type="ECO:0000313" key="17">
    <source>
        <dbReference type="EMBL" id="SFU70427.1"/>
    </source>
</evidence>
<dbReference type="InterPro" id="IPR023298">
    <property type="entry name" value="ATPase_P-typ_TM_dom_sf"/>
</dbReference>
<comment type="similarity">
    <text evidence="2 15">Belongs to the cation transport ATPase (P-type) (TC 3.A.3) family. Type IB subfamily.</text>
</comment>
<dbReference type="PROSITE" id="PS50846">
    <property type="entry name" value="HMA_2"/>
    <property type="match status" value="1"/>
</dbReference>
<dbReference type="InterPro" id="IPR018303">
    <property type="entry name" value="ATPase_P-typ_P_site"/>
</dbReference>
<dbReference type="InterPro" id="IPR008250">
    <property type="entry name" value="ATPase_P-typ_transduc_dom_A_sf"/>
</dbReference>
<dbReference type="SUPFAM" id="SSF81665">
    <property type="entry name" value="Calcium ATPase, transmembrane domain M"/>
    <property type="match status" value="1"/>
</dbReference>
<dbReference type="PANTHER" id="PTHR43520">
    <property type="entry name" value="ATP7, ISOFORM B"/>
    <property type="match status" value="1"/>
</dbReference>
<organism evidence="17 18">
    <name type="scientific">Halomonas korlensis</name>
    <dbReference type="NCBI Taxonomy" id="463301"/>
    <lineage>
        <taxon>Bacteria</taxon>
        <taxon>Pseudomonadati</taxon>
        <taxon>Pseudomonadota</taxon>
        <taxon>Gammaproteobacteria</taxon>
        <taxon>Oceanospirillales</taxon>
        <taxon>Halomonadaceae</taxon>
        <taxon>Halomonas</taxon>
    </lineage>
</organism>
<dbReference type="GO" id="GO:0005507">
    <property type="term" value="F:copper ion binding"/>
    <property type="evidence" value="ECO:0007669"/>
    <property type="project" value="TreeGrafter"/>
</dbReference>
<keyword evidence="13" id="KW-0406">Ion transport</keyword>
<evidence type="ECO:0000256" key="13">
    <source>
        <dbReference type="ARBA" id="ARBA00023065"/>
    </source>
</evidence>
<dbReference type="STRING" id="463301.SAMN04487955_106187"/>
<feature type="transmembrane region" description="Helical" evidence="15">
    <location>
        <begin position="177"/>
        <end position="195"/>
    </location>
</feature>
<gene>
    <name evidence="17" type="ORF">SAMN04487955_106187</name>
</gene>
<evidence type="ECO:0000256" key="11">
    <source>
        <dbReference type="ARBA" id="ARBA00022967"/>
    </source>
</evidence>
<dbReference type="InterPro" id="IPR036412">
    <property type="entry name" value="HAD-like_sf"/>
</dbReference>
<keyword evidence="7 15" id="KW-0479">Metal-binding</keyword>
<dbReference type="AlphaFoldDB" id="A0A1I7IBX9"/>
<evidence type="ECO:0000256" key="6">
    <source>
        <dbReference type="ARBA" id="ARBA00022692"/>
    </source>
</evidence>
<evidence type="ECO:0000256" key="5">
    <source>
        <dbReference type="ARBA" id="ARBA00022553"/>
    </source>
</evidence>
<dbReference type="GO" id="GO:0005524">
    <property type="term" value="F:ATP binding"/>
    <property type="evidence" value="ECO:0007669"/>
    <property type="project" value="UniProtKB-UniRule"/>
</dbReference>
<dbReference type="NCBIfam" id="TIGR01511">
    <property type="entry name" value="ATPase-IB1_Cu"/>
    <property type="match status" value="1"/>
</dbReference>
<comment type="subcellular location">
    <subcellularLocation>
        <location evidence="1">Cell membrane</location>
        <topology evidence="1">Multi-pass membrane protein</topology>
    </subcellularLocation>
</comment>
<dbReference type="SUPFAM" id="SSF81653">
    <property type="entry name" value="Calcium ATPase, transduction domain A"/>
    <property type="match status" value="1"/>
</dbReference>
<dbReference type="InterPro" id="IPR059000">
    <property type="entry name" value="ATPase_P-type_domA"/>
</dbReference>
<evidence type="ECO:0000256" key="14">
    <source>
        <dbReference type="ARBA" id="ARBA00023136"/>
    </source>
</evidence>
<dbReference type="GO" id="GO:0043682">
    <property type="term" value="F:P-type divalent copper transporter activity"/>
    <property type="evidence" value="ECO:0007669"/>
    <property type="project" value="TreeGrafter"/>
</dbReference>
<dbReference type="EMBL" id="FPBP01000006">
    <property type="protein sequence ID" value="SFU70427.1"/>
    <property type="molecule type" value="Genomic_DNA"/>
</dbReference>
<feature type="transmembrane region" description="Helical" evidence="15">
    <location>
        <begin position="354"/>
        <end position="375"/>
    </location>
</feature>
<evidence type="ECO:0000256" key="2">
    <source>
        <dbReference type="ARBA" id="ARBA00006024"/>
    </source>
</evidence>
<feature type="transmembrane region" description="Helical" evidence="15">
    <location>
        <begin position="201"/>
        <end position="219"/>
    </location>
</feature>
<dbReference type="GO" id="GO:0005886">
    <property type="term" value="C:plasma membrane"/>
    <property type="evidence" value="ECO:0007669"/>
    <property type="project" value="UniProtKB-SubCell"/>
</dbReference>
<keyword evidence="11" id="KW-1278">Translocase</keyword>
<dbReference type="GO" id="GO:0016887">
    <property type="term" value="F:ATP hydrolysis activity"/>
    <property type="evidence" value="ECO:0007669"/>
    <property type="project" value="InterPro"/>
</dbReference>
<evidence type="ECO:0000256" key="7">
    <source>
        <dbReference type="ARBA" id="ARBA00022723"/>
    </source>
</evidence>
<dbReference type="Pfam" id="PF00122">
    <property type="entry name" value="E1-E2_ATPase"/>
    <property type="match status" value="1"/>
</dbReference>
<feature type="transmembrane region" description="Helical" evidence="15">
    <location>
        <begin position="387"/>
        <end position="410"/>
    </location>
</feature>
<keyword evidence="18" id="KW-1185">Reference proteome</keyword>
<accession>A0A1I7IBX9</accession>
<name>A0A1I7IBX9_9GAMM</name>
<evidence type="ECO:0000256" key="9">
    <source>
        <dbReference type="ARBA" id="ARBA00022840"/>
    </source>
</evidence>
<evidence type="ECO:0000256" key="10">
    <source>
        <dbReference type="ARBA" id="ARBA00022842"/>
    </source>
</evidence>
<dbReference type="Pfam" id="PF00702">
    <property type="entry name" value="Hydrolase"/>
    <property type="match status" value="1"/>
</dbReference>
<feature type="transmembrane region" description="Helical" evidence="15">
    <location>
        <begin position="139"/>
        <end position="165"/>
    </location>
</feature>
<evidence type="ECO:0000256" key="3">
    <source>
        <dbReference type="ARBA" id="ARBA00022448"/>
    </source>
</evidence>
<dbReference type="Gene3D" id="3.40.50.1000">
    <property type="entry name" value="HAD superfamily/HAD-like"/>
    <property type="match status" value="1"/>
</dbReference>
<dbReference type="Gene3D" id="2.70.150.10">
    <property type="entry name" value="Calcium-transporting ATPase, cytoplasmic transduction domain A"/>
    <property type="match status" value="1"/>
</dbReference>
<protein>
    <submittedName>
        <fullName evidence="17">Cu+-exporting ATPase</fullName>
    </submittedName>
</protein>
<evidence type="ECO:0000256" key="12">
    <source>
        <dbReference type="ARBA" id="ARBA00022989"/>
    </source>
</evidence>
<feature type="transmembrane region" description="Helical" evidence="15">
    <location>
        <begin position="697"/>
        <end position="714"/>
    </location>
</feature>
<dbReference type="InterPro" id="IPR044492">
    <property type="entry name" value="P_typ_ATPase_HD_dom"/>
</dbReference>
<dbReference type="InterPro" id="IPR001757">
    <property type="entry name" value="P_typ_ATPase"/>
</dbReference>
<dbReference type="SUPFAM" id="SSF56784">
    <property type="entry name" value="HAD-like"/>
    <property type="match status" value="1"/>
</dbReference>
<dbReference type="InterPro" id="IPR023299">
    <property type="entry name" value="ATPase_P-typ_cyto_dom_N"/>
</dbReference>
<dbReference type="InterPro" id="IPR027256">
    <property type="entry name" value="P-typ_ATPase_IB"/>
</dbReference>
<dbReference type="NCBIfam" id="TIGR01494">
    <property type="entry name" value="ATPase_P-type"/>
    <property type="match status" value="1"/>
</dbReference>
<dbReference type="PRINTS" id="PR00119">
    <property type="entry name" value="CATATPASE"/>
</dbReference>
<dbReference type="InterPro" id="IPR006121">
    <property type="entry name" value="HMA_dom"/>
</dbReference>
<keyword evidence="6 15" id="KW-0812">Transmembrane</keyword>
<keyword evidence="5" id="KW-0597">Phosphoprotein</keyword>
<keyword evidence="10" id="KW-0460">Magnesium</keyword>
<sequence length="747" mass="77479">MAGQDLEDTFALAALQETGRALLSIDGLWCPSCAAATERVIRAAPGVFEASVSFATSAVLLRWDASAADLSDIARRVAKLGYRIGPPVGTDETVARIDREVGRLSIRLAVAVLFGMWTMLLSLLLYLGNDAVVGTETGWWIALAASVVSIPVVIFAGWPIFLAGWRTLRTGVPGMDALVSLGVLASLGLSYWQLTQGRIDVYFDTAVMLIGLLTVGRLIEVRTLRHAARAIGALQDVLPETAVRISADGKANTVPAKDVSVGECIQIQAGQRIPLDGEVVSGGSQLDRSVLTGESLPNWVSVASPVEAGCINLTSALVVKVTRGVGEREIDRIGARVAEAAGAKGGTQRLADNVARFIVPAALVLALVALLFGLLTGESFQDALLRGVSVLVIACPCAVGIAVPVAYVAAASQAARQGILFRHPAALEALAGVRAVFFDKTGTLTAGRLAVSRVTCHVLDDARFANEEAVIALAAKAELGIDHAIARAVRKAAGLSQHAVADDASPERFERGVRYHDAQHGVVLLGTRDFLYQQGVAQPATKIAEVDNGTAMAIEMAVSGRWLATIELEDSIRDDAAEAILRLREAGIACRIVTGDSWAPAQAVASQLGIASDHVHAGCSPSDKASLVRASTTSVAFAGDGVNDAPALVEADVGLAVADATTTATAAASVAVANGGVARIADAVLLSQRARTVMRQNMFFSIAYNAIGLSLAVAGTIPPVVAVLAMTASSLSVVLNATRLSSSPAVK</sequence>
<evidence type="ECO:0000256" key="1">
    <source>
        <dbReference type="ARBA" id="ARBA00004651"/>
    </source>
</evidence>
<dbReference type="Proteomes" id="UP000198693">
    <property type="component" value="Unassembled WGS sequence"/>
</dbReference>
<proteinExistence type="inferred from homology"/>
<keyword evidence="4 15" id="KW-1003">Cell membrane</keyword>
<feature type="domain" description="HMA" evidence="16">
    <location>
        <begin position="19"/>
        <end position="85"/>
    </location>
</feature>
<feature type="transmembrane region" description="Helical" evidence="15">
    <location>
        <begin position="106"/>
        <end position="127"/>
    </location>
</feature>
<dbReference type="GO" id="GO:0055070">
    <property type="term" value="P:copper ion homeostasis"/>
    <property type="evidence" value="ECO:0007669"/>
    <property type="project" value="TreeGrafter"/>
</dbReference>
<keyword evidence="3" id="KW-0813">Transport</keyword>
<evidence type="ECO:0000313" key="18">
    <source>
        <dbReference type="Proteomes" id="UP000198693"/>
    </source>
</evidence>
<dbReference type="NCBIfam" id="TIGR01525">
    <property type="entry name" value="ATPase-IB_hvy"/>
    <property type="match status" value="1"/>
</dbReference>